<dbReference type="InterPro" id="IPR012846">
    <property type="entry name" value="Acetolactate_synth_lsu"/>
</dbReference>
<keyword evidence="6 11" id="KW-0808">Transferase</keyword>
<evidence type="ECO:0000256" key="6">
    <source>
        <dbReference type="ARBA" id="ARBA00022679"/>
    </source>
</evidence>
<dbReference type="FunFam" id="3.40.50.970:FF:000007">
    <property type="entry name" value="Acetolactate synthase"/>
    <property type="match status" value="1"/>
</dbReference>
<keyword evidence="7 11" id="KW-0479">Metal-binding</keyword>
<dbReference type="EMBL" id="QMIE01000002">
    <property type="protein sequence ID" value="TVM19540.1"/>
    <property type="molecule type" value="Genomic_DNA"/>
</dbReference>
<dbReference type="InterPro" id="IPR029035">
    <property type="entry name" value="DHS-like_NAD/FAD-binding_dom"/>
</dbReference>
<comment type="pathway">
    <text evidence="2 11">Amino-acid biosynthesis; L-valine biosynthesis; L-valine from pyruvate: step 1/4.</text>
</comment>
<comment type="cofactor">
    <cofactor evidence="11">
        <name>thiamine diphosphate</name>
        <dbReference type="ChEBI" id="CHEBI:58937"/>
    </cofactor>
    <text evidence="11">Binds 1 thiamine pyrophosphate per subunit.</text>
</comment>
<keyword evidence="8 11" id="KW-0460">Magnesium</keyword>
<keyword evidence="10 11" id="KW-0100">Branched-chain amino acid biosynthesis</keyword>
<evidence type="ECO:0000256" key="10">
    <source>
        <dbReference type="ARBA" id="ARBA00023304"/>
    </source>
</evidence>
<dbReference type="SUPFAM" id="SSF52467">
    <property type="entry name" value="DHS-like NAD/FAD-binding domain"/>
    <property type="match status" value="1"/>
</dbReference>
<keyword evidence="5 11" id="KW-0028">Amino-acid biosynthesis</keyword>
<evidence type="ECO:0000259" key="14">
    <source>
        <dbReference type="Pfam" id="PF02776"/>
    </source>
</evidence>
<evidence type="ECO:0000256" key="4">
    <source>
        <dbReference type="ARBA" id="ARBA00013145"/>
    </source>
</evidence>
<dbReference type="EC" id="2.2.1.6" evidence="4 11"/>
<evidence type="ECO:0000256" key="1">
    <source>
        <dbReference type="ARBA" id="ARBA00004974"/>
    </source>
</evidence>
<dbReference type="Proteomes" id="UP000448292">
    <property type="component" value="Unassembled WGS sequence"/>
</dbReference>
<evidence type="ECO:0000256" key="9">
    <source>
        <dbReference type="ARBA" id="ARBA00023052"/>
    </source>
</evidence>
<evidence type="ECO:0000259" key="12">
    <source>
        <dbReference type="Pfam" id="PF00205"/>
    </source>
</evidence>
<feature type="domain" description="Thiamine pyrophosphate enzyme TPP-binding" evidence="13">
    <location>
        <begin position="385"/>
        <end position="533"/>
    </location>
</feature>
<dbReference type="SUPFAM" id="SSF52518">
    <property type="entry name" value="Thiamin diphosphate-binding fold (THDP-binding)"/>
    <property type="match status" value="2"/>
</dbReference>
<evidence type="ECO:0000313" key="16">
    <source>
        <dbReference type="Proteomes" id="UP000448292"/>
    </source>
</evidence>
<dbReference type="AlphaFoldDB" id="A0A7M3MJN9"/>
<dbReference type="UniPathway" id="UPA00049">
    <property type="reaction ID" value="UER00059"/>
</dbReference>
<dbReference type="GO" id="GO:0030976">
    <property type="term" value="F:thiamine pyrophosphate binding"/>
    <property type="evidence" value="ECO:0007669"/>
    <property type="project" value="UniProtKB-UniRule"/>
</dbReference>
<dbReference type="PROSITE" id="PS00187">
    <property type="entry name" value="TPP_ENZYMES"/>
    <property type="match status" value="1"/>
</dbReference>
<sequence length="569" mass="58967">MHKQSGAECIVQALEAHGVRTVFGIPGGSNLPLYEALGKSERVRHVLVRHEQAAGFMAQGVARLTGRPGVCIATSGPGATNLLTALADADADGVPVVAITGQVPRALLGTRAFQEADITAMSRPAVKASWTVRSADELVALLDNAFETAASPRPGPVLIDVPKDVQLEMTTNTPRRAHESRLADNCGQALDMDRVAHAAAQLAGASRPVILLGAGAVRSNSGDLACRLAATLGAPMAATLLGLGAVSREHPGFLGMCGMHGTAEANRAVAGCDVLLSVGARLGDRTTGRLEGFCPQARIVRIDADPQARRCDEDIFLAGDAGDVLATLLPMLESIGPRRKPGSACINGESEFARSGSCPDAGDGPRNVIRMAGEIMGPDAIVVTDVGQHQMWTAQAYPFARSGRWLTSGGLGTMGFGLPTAIGAAMTCPGDRVLLVTGDGSLLMNLQELATLRESGADIAVLLMDNGGLGLVRQQQDLFHGGRDDSSVFRAGTDFAAVARGFGIQAWDLETTCDGPGMLAEALSARGPRLIRVPVDEHAAVWPMVPPGEVNTCMLDAGKAEAALGQNPA</sequence>
<evidence type="ECO:0000256" key="5">
    <source>
        <dbReference type="ARBA" id="ARBA00022605"/>
    </source>
</evidence>
<evidence type="ECO:0000256" key="8">
    <source>
        <dbReference type="ARBA" id="ARBA00022842"/>
    </source>
</evidence>
<dbReference type="InterPro" id="IPR045229">
    <property type="entry name" value="TPP_enz"/>
</dbReference>
<dbReference type="NCBIfam" id="TIGR00118">
    <property type="entry name" value="acolac_lg"/>
    <property type="match status" value="1"/>
</dbReference>
<dbReference type="Gene3D" id="3.40.50.1220">
    <property type="entry name" value="TPP-binding domain"/>
    <property type="match status" value="1"/>
</dbReference>
<dbReference type="GO" id="GO:0003984">
    <property type="term" value="F:acetolactate synthase activity"/>
    <property type="evidence" value="ECO:0007669"/>
    <property type="project" value="UniProtKB-EC"/>
</dbReference>
<feature type="domain" description="Thiamine pyrophosphate enzyme central" evidence="12">
    <location>
        <begin position="195"/>
        <end position="328"/>
    </location>
</feature>
<evidence type="ECO:0000256" key="3">
    <source>
        <dbReference type="ARBA" id="ARBA00007812"/>
    </source>
</evidence>
<dbReference type="InterPro" id="IPR029061">
    <property type="entry name" value="THDP-binding"/>
</dbReference>
<comment type="pathway">
    <text evidence="1 11">Amino-acid biosynthesis; L-isoleucine biosynthesis; L-isoleucine from 2-oxobutanoate: step 1/4.</text>
</comment>
<dbReference type="PANTHER" id="PTHR18968:SF13">
    <property type="entry name" value="ACETOLACTATE SYNTHASE CATALYTIC SUBUNIT, MITOCHONDRIAL"/>
    <property type="match status" value="1"/>
</dbReference>
<dbReference type="OrthoDB" id="2254214at2"/>
<dbReference type="GO" id="GO:0009099">
    <property type="term" value="P:L-valine biosynthetic process"/>
    <property type="evidence" value="ECO:0007669"/>
    <property type="project" value="UniProtKB-UniPathway"/>
</dbReference>
<comment type="cofactor">
    <cofactor evidence="11">
        <name>Mg(2+)</name>
        <dbReference type="ChEBI" id="CHEBI:18420"/>
    </cofactor>
    <text evidence="11">Binds 1 Mg(2+) ion per subunit.</text>
</comment>
<dbReference type="GO" id="GO:0050660">
    <property type="term" value="F:flavin adenine dinucleotide binding"/>
    <property type="evidence" value="ECO:0007669"/>
    <property type="project" value="InterPro"/>
</dbReference>
<evidence type="ECO:0000259" key="13">
    <source>
        <dbReference type="Pfam" id="PF02775"/>
    </source>
</evidence>
<keyword evidence="9 11" id="KW-0786">Thiamine pyrophosphate</keyword>
<feature type="domain" description="Thiamine pyrophosphate enzyme N-terminal TPP-binding" evidence="14">
    <location>
        <begin position="5"/>
        <end position="121"/>
    </location>
</feature>
<dbReference type="UniPathway" id="UPA00047">
    <property type="reaction ID" value="UER00055"/>
</dbReference>
<protein>
    <recommendedName>
        <fullName evidence="4 11">Acetolactate synthase</fullName>
        <ecNumber evidence="4 11">2.2.1.6</ecNumber>
    </recommendedName>
</protein>
<comment type="caution">
    <text evidence="15">The sequence shown here is derived from an EMBL/GenBank/DDBJ whole genome shotgun (WGS) entry which is preliminary data.</text>
</comment>
<dbReference type="Pfam" id="PF02775">
    <property type="entry name" value="TPP_enzyme_C"/>
    <property type="match status" value="1"/>
</dbReference>
<dbReference type="InterPro" id="IPR039368">
    <property type="entry name" value="AHAS_TPP"/>
</dbReference>
<dbReference type="InterPro" id="IPR011766">
    <property type="entry name" value="TPP_enzyme_TPP-bd"/>
</dbReference>
<name>A0A7M3MJN9_9BACT</name>
<keyword evidence="16" id="KW-1185">Reference proteome</keyword>
<dbReference type="CDD" id="cd07035">
    <property type="entry name" value="TPP_PYR_POX_like"/>
    <property type="match status" value="1"/>
</dbReference>
<dbReference type="Pfam" id="PF00205">
    <property type="entry name" value="TPP_enzyme_M"/>
    <property type="match status" value="1"/>
</dbReference>
<dbReference type="GO" id="GO:0009097">
    <property type="term" value="P:isoleucine biosynthetic process"/>
    <property type="evidence" value="ECO:0007669"/>
    <property type="project" value="UniProtKB-UniPathway"/>
</dbReference>
<evidence type="ECO:0000256" key="7">
    <source>
        <dbReference type="ARBA" id="ARBA00022723"/>
    </source>
</evidence>
<dbReference type="InterPro" id="IPR000399">
    <property type="entry name" value="TPP-bd_CS"/>
</dbReference>
<comment type="catalytic activity">
    <reaction evidence="11">
        <text>2 pyruvate + H(+) = (2S)-2-acetolactate + CO2</text>
        <dbReference type="Rhea" id="RHEA:25249"/>
        <dbReference type="ChEBI" id="CHEBI:15361"/>
        <dbReference type="ChEBI" id="CHEBI:15378"/>
        <dbReference type="ChEBI" id="CHEBI:16526"/>
        <dbReference type="ChEBI" id="CHEBI:58476"/>
        <dbReference type="EC" id="2.2.1.6"/>
    </reaction>
</comment>
<dbReference type="GO" id="GO:0005948">
    <property type="term" value="C:acetolactate synthase complex"/>
    <property type="evidence" value="ECO:0007669"/>
    <property type="project" value="TreeGrafter"/>
</dbReference>
<dbReference type="PANTHER" id="PTHR18968">
    <property type="entry name" value="THIAMINE PYROPHOSPHATE ENZYMES"/>
    <property type="match status" value="1"/>
</dbReference>
<evidence type="ECO:0000256" key="2">
    <source>
        <dbReference type="ARBA" id="ARBA00005025"/>
    </source>
</evidence>
<dbReference type="Gene3D" id="3.40.50.970">
    <property type="match status" value="2"/>
</dbReference>
<dbReference type="GO" id="GO:0000287">
    <property type="term" value="F:magnesium ion binding"/>
    <property type="evidence" value="ECO:0007669"/>
    <property type="project" value="UniProtKB-UniRule"/>
</dbReference>
<comment type="similarity">
    <text evidence="3 11">Belongs to the TPP enzyme family.</text>
</comment>
<reference evidence="15 16" key="1">
    <citation type="submission" date="2018-06" db="EMBL/GenBank/DDBJ databases">
        <title>Complete genome of Desulfovibrio indonesiensis P37SLT.</title>
        <authorList>
            <person name="Crispim J.S."/>
            <person name="Vidigal P.M.P."/>
            <person name="Silva L.C.F."/>
            <person name="Laguardia C.N."/>
            <person name="Araujo L.C."/>
            <person name="Dias R.S."/>
            <person name="Sousa M.P."/>
            <person name="Paula S.O."/>
            <person name="Silva C."/>
        </authorList>
    </citation>
    <scope>NUCLEOTIDE SEQUENCE [LARGE SCALE GENOMIC DNA]</scope>
    <source>
        <strain evidence="15 16">P37SLT</strain>
    </source>
</reference>
<evidence type="ECO:0000256" key="11">
    <source>
        <dbReference type="RuleBase" id="RU003591"/>
    </source>
</evidence>
<dbReference type="InterPro" id="IPR012000">
    <property type="entry name" value="Thiamin_PyroP_enz_cen_dom"/>
</dbReference>
<organism evidence="15 16">
    <name type="scientific">Oceanidesulfovibrio indonesiensis</name>
    <dbReference type="NCBI Taxonomy" id="54767"/>
    <lineage>
        <taxon>Bacteria</taxon>
        <taxon>Pseudomonadati</taxon>
        <taxon>Thermodesulfobacteriota</taxon>
        <taxon>Desulfovibrionia</taxon>
        <taxon>Desulfovibrionales</taxon>
        <taxon>Desulfovibrionaceae</taxon>
        <taxon>Oceanidesulfovibrio</taxon>
    </lineage>
</organism>
<gene>
    <name evidence="15" type="primary">ilvB</name>
    <name evidence="15" type="ORF">DPQ33_02890</name>
</gene>
<dbReference type="CDD" id="cd02015">
    <property type="entry name" value="TPP_AHAS"/>
    <property type="match status" value="1"/>
</dbReference>
<accession>A0A7M3MJN9</accession>
<evidence type="ECO:0000313" key="15">
    <source>
        <dbReference type="EMBL" id="TVM19540.1"/>
    </source>
</evidence>
<dbReference type="Pfam" id="PF02776">
    <property type="entry name" value="TPP_enzyme_N"/>
    <property type="match status" value="1"/>
</dbReference>
<proteinExistence type="inferred from homology"/>
<dbReference type="InterPro" id="IPR012001">
    <property type="entry name" value="Thiamin_PyroP_enz_TPP-bd_dom"/>
</dbReference>